<feature type="repeat" description="TPR" evidence="1">
    <location>
        <begin position="263"/>
        <end position="296"/>
    </location>
</feature>
<keyword evidence="2" id="KW-0472">Membrane</keyword>
<keyword evidence="2" id="KW-1133">Transmembrane helix</keyword>
<comment type="caution">
    <text evidence="3">The sequence shown here is derived from an EMBL/GenBank/DDBJ whole genome shotgun (WGS) entry which is preliminary data.</text>
</comment>
<dbReference type="EMBL" id="SJPH01000002">
    <property type="protein sequence ID" value="TWT47857.1"/>
    <property type="molecule type" value="Genomic_DNA"/>
</dbReference>
<proteinExistence type="predicted"/>
<dbReference type="Proteomes" id="UP000318995">
    <property type="component" value="Unassembled WGS sequence"/>
</dbReference>
<dbReference type="PROSITE" id="PS50005">
    <property type="entry name" value="TPR"/>
    <property type="match status" value="1"/>
</dbReference>
<dbReference type="Gene3D" id="1.25.40.10">
    <property type="entry name" value="Tetratricopeptide repeat domain"/>
    <property type="match status" value="1"/>
</dbReference>
<dbReference type="SUPFAM" id="SSF48452">
    <property type="entry name" value="TPR-like"/>
    <property type="match status" value="1"/>
</dbReference>
<protein>
    <submittedName>
        <fullName evidence="3">Tetratricopeptide repeat protein</fullName>
    </submittedName>
</protein>
<keyword evidence="2" id="KW-0812">Transmembrane</keyword>
<dbReference type="SMART" id="SM00028">
    <property type="entry name" value="TPR"/>
    <property type="match status" value="2"/>
</dbReference>
<accession>A0A5C5WBI8</accession>
<keyword evidence="4" id="KW-1185">Reference proteome</keyword>
<evidence type="ECO:0000256" key="1">
    <source>
        <dbReference type="PROSITE-ProRule" id="PRU00339"/>
    </source>
</evidence>
<dbReference type="AlphaFoldDB" id="A0A5C5WBI8"/>
<feature type="transmembrane region" description="Helical" evidence="2">
    <location>
        <begin position="103"/>
        <end position="123"/>
    </location>
</feature>
<dbReference type="RefSeq" id="WP_146572750.1">
    <property type="nucleotide sequence ID" value="NZ_SJPH01000002.1"/>
</dbReference>
<dbReference type="InterPro" id="IPR019734">
    <property type="entry name" value="TPR_rpt"/>
</dbReference>
<dbReference type="OrthoDB" id="5513204at2"/>
<gene>
    <name evidence="3" type="ORF">Pla111_14830</name>
</gene>
<name>A0A5C5WBI8_9BACT</name>
<organism evidence="3 4">
    <name type="scientific">Botrimarina hoheduenensis</name>
    <dbReference type="NCBI Taxonomy" id="2528000"/>
    <lineage>
        <taxon>Bacteria</taxon>
        <taxon>Pseudomonadati</taxon>
        <taxon>Planctomycetota</taxon>
        <taxon>Planctomycetia</taxon>
        <taxon>Pirellulales</taxon>
        <taxon>Lacipirellulaceae</taxon>
        <taxon>Botrimarina</taxon>
    </lineage>
</organism>
<evidence type="ECO:0000313" key="3">
    <source>
        <dbReference type="EMBL" id="TWT47857.1"/>
    </source>
</evidence>
<evidence type="ECO:0000256" key="2">
    <source>
        <dbReference type="SAM" id="Phobius"/>
    </source>
</evidence>
<dbReference type="InterPro" id="IPR011990">
    <property type="entry name" value="TPR-like_helical_dom_sf"/>
</dbReference>
<evidence type="ECO:0000313" key="4">
    <source>
        <dbReference type="Proteomes" id="UP000318995"/>
    </source>
</evidence>
<reference evidence="3 4" key="1">
    <citation type="submission" date="2019-02" db="EMBL/GenBank/DDBJ databases">
        <title>Deep-cultivation of Planctomycetes and their phenomic and genomic characterization uncovers novel biology.</title>
        <authorList>
            <person name="Wiegand S."/>
            <person name="Jogler M."/>
            <person name="Boedeker C."/>
            <person name="Pinto D."/>
            <person name="Vollmers J."/>
            <person name="Rivas-Marin E."/>
            <person name="Kohn T."/>
            <person name="Peeters S.H."/>
            <person name="Heuer A."/>
            <person name="Rast P."/>
            <person name="Oberbeckmann S."/>
            <person name="Bunk B."/>
            <person name="Jeske O."/>
            <person name="Meyerdierks A."/>
            <person name="Storesund J.E."/>
            <person name="Kallscheuer N."/>
            <person name="Luecker S."/>
            <person name="Lage O.M."/>
            <person name="Pohl T."/>
            <person name="Merkel B.J."/>
            <person name="Hornburger P."/>
            <person name="Mueller R.-W."/>
            <person name="Bruemmer F."/>
            <person name="Labrenz M."/>
            <person name="Spormann A.M."/>
            <person name="Op Den Camp H."/>
            <person name="Overmann J."/>
            <person name="Amann R."/>
            <person name="Jetten M.S.M."/>
            <person name="Mascher T."/>
            <person name="Medema M.H."/>
            <person name="Devos D.P."/>
            <person name="Kaster A.-K."/>
            <person name="Ovreas L."/>
            <person name="Rohde M."/>
            <person name="Galperin M.Y."/>
            <person name="Jogler C."/>
        </authorList>
    </citation>
    <scope>NUCLEOTIDE SEQUENCE [LARGE SCALE GENOMIC DNA]</scope>
    <source>
        <strain evidence="3 4">Pla111</strain>
    </source>
</reference>
<sequence length="352" mass="38263">MKYEPPTDDTLVGNLLRYGQDTSAAAETESAEDLFELFIEGCLPEADQEEFYRYLDANPAARQAASLYLASLEDALEAAPESTPTIGLAPPRSTAKPLLRQSTMTYVMAMAACFLLLIGAVFLQSPQGQQVALNKTLSRAAELAADGDFAGAQQLLDGVDAENPQARLLAARVALQERHDLNDPGPWSLLAYGYELGDAVPMDGAPSPEAIERLRTAKTLVEGVTDQSVQAELTRAWLALKQNDAATATTALERVLRVDPDNAAAHLARGVACFMQDDLEGAEAAFRRHLELVPDSFDGRISLAKCVAEQGDDAEAYELLSTLDLSEANKEEVRRQITVELKRLQRLLSERE</sequence>
<keyword evidence="1" id="KW-0802">TPR repeat</keyword>
<dbReference type="Pfam" id="PF13432">
    <property type="entry name" value="TPR_16"/>
    <property type="match status" value="1"/>
</dbReference>